<dbReference type="PANTHER" id="PTHR44051:SF9">
    <property type="entry name" value="GLUTATHIONE S-TRANSFERASE 1"/>
    <property type="match status" value="1"/>
</dbReference>
<dbReference type="InterPro" id="IPR004046">
    <property type="entry name" value="GST_C"/>
</dbReference>
<dbReference type="InterPro" id="IPR036249">
    <property type="entry name" value="Thioredoxin-like_sf"/>
</dbReference>
<dbReference type="Gene3D" id="3.40.30.10">
    <property type="entry name" value="Glutaredoxin"/>
    <property type="match status" value="1"/>
</dbReference>
<dbReference type="Pfam" id="PF14497">
    <property type="entry name" value="GST_C_3"/>
    <property type="match status" value="1"/>
</dbReference>
<sequence>MNANRGAKIILHWLEKSRAQRIMWLMEELNLSYDIKTYKRGPNGIAPPELKQIHPLGKSPIVSVQPPDASPMVLVESAAIIEYFLDHFSSPSTHLVPQRYKPGREGQVDGETDAWMRYRFFMHYAEGSLMSPIQVQLIMNGISAVLIPVMPLANAGTIAVRDAPVPFFIKPITGFITGKVSAEFLDQELRTHFRFLEDQLASAPENGPFLCGSRLTAADIQMSIPVIAALNLSIIPREEYPRLDAYAGAIQNEQGYRRAVEKVERIEGKPFVPI</sequence>
<comment type="similarity">
    <text evidence="1">Belongs to the GST superfamily.</text>
</comment>
<evidence type="ECO:0000313" key="3">
    <source>
        <dbReference type="Proteomes" id="UP000813423"/>
    </source>
</evidence>
<accession>A0A229Y7L9</accession>
<dbReference type="SUPFAM" id="SSF47616">
    <property type="entry name" value="GST C-terminal domain-like"/>
    <property type="match status" value="1"/>
</dbReference>
<dbReference type="SUPFAM" id="SSF52833">
    <property type="entry name" value="Thioredoxin-like"/>
    <property type="match status" value="1"/>
</dbReference>
<dbReference type="InterPro" id="IPR040079">
    <property type="entry name" value="Glutathione_S-Trfase"/>
</dbReference>
<dbReference type="InterPro" id="IPR004045">
    <property type="entry name" value="Glutathione_S-Trfase_N"/>
</dbReference>
<reference evidence="2" key="1">
    <citation type="submission" date="2021-08" db="EMBL/GenBank/DDBJ databases">
        <title>Global Aspergillus fumigatus from environmental and clinical sources.</title>
        <authorList>
            <person name="Barber A."/>
            <person name="Sae-Ong T."/>
        </authorList>
    </citation>
    <scope>NUCLEOTIDE SEQUENCE</scope>
    <source>
        <strain evidence="2">NRZ-2016-071</strain>
    </source>
</reference>
<protein>
    <submittedName>
        <fullName evidence="2">Uncharacterized protein</fullName>
    </submittedName>
</protein>
<dbReference type="EMBL" id="JAIBSC010000034">
    <property type="protein sequence ID" value="KAH1906774.1"/>
    <property type="molecule type" value="Genomic_DNA"/>
</dbReference>
<dbReference type="PROSITE" id="PS50405">
    <property type="entry name" value="GST_CTER"/>
    <property type="match status" value="1"/>
</dbReference>
<dbReference type="AlphaFoldDB" id="A0A229Y7L9"/>
<dbReference type="PROSITE" id="PS50404">
    <property type="entry name" value="GST_NTER"/>
    <property type="match status" value="1"/>
</dbReference>
<dbReference type="PANTHER" id="PTHR44051">
    <property type="entry name" value="GLUTATHIONE S-TRANSFERASE-RELATED"/>
    <property type="match status" value="1"/>
</dbReference>
<dbReference type="InterPro" id="IPR010987">
    <property type="entry name" value="Glutathione-S-Trfase_C-like"/>
</dbReference>
<gene>
    <name evidence="2" type="ORF">KXV57_005212</name>
</gene>
<name>A0A229Y7L9_ASPFM</name>
<dbReference type="SFLD" id="SFLDS00019">
    <property type="entry name" value="Glutathione_Transferase_(cytos"/>
    <property type="match status" value="1"/>
</dbReference>
<dbReference type="CDD" id="cd03189">
    <property type="entry name" value="GST_C_GTT1_like"/>
    <property type="match status" value="1"/>
</dbReference>
<dbReference type="CDD" id="cd03046">
    <property type="entry name" value="GST_N_GTT1_like"/>
    <property type="match status" value="1"/>
</dbReference>
<dbReference type="Gene3D" id="1.20.1050.10">
    <property type="match status" value="1"/>
</dbReference>
<evidence type="ECO:0000313" key="2">
    <source>
        <dbReference type="EMBL" id="KAH1906774.1"/>
    </source>
</evidence>
<evidence type="ECO:0000256" key="1">
    <source>
        <dbReference type="ARBA" id="ARBA00007409"/>
    </source>
</evidence>
<proteinExistence type="inferred from homology"/>
<dbReference type="Proteomes" id="UP000813423">
    <property type="component" value="Unassembled WGS sequence"/>
</dbReference>
<dbReference type="Pfam" id="PF02798">
    <property type="entry name" value="GST_N"/>
    <property type="match status" value="1"/>
</dbReference>
<comment type="caution">
    <text evidence="2">The sequence shown here is derived from an EMBL/GenBank/DDBJ whole genome shotgun (WGS) entry which is preliminary data.</text>
</comment>
<organism evidence="2 3">
    <name type="scientific">Aspergillus fumigatus</name>
    <name type="common">Neosartorya fumigata</name>
    <dbReference type="NCBI Taxonomy" id="746128"/>
    <lineage>
        <taxon>Eukaryota</taxon>
        <taxon>Fungi</taxon>
        <taxon>Dikarya</taxon>
        <taxon>Ascomycota</taxon>
        <taxon>Pezizomycotina</taxon>
        <taxon>Eurotiomycetes</taxon>
        <taxon>Eurotiomycetidae</taxon>
        <taxon>Eurotiales</taxon>
        <taxon>Aspergillaceae</taxon>
        <taxon>Aspergillus</taxon>
        <taxon>Aspergillus subgen. Fumigati</taxon>
    </lineage>
</organism>
<dbReference type="InterPro" id="IPR036282">
    <property type="entry name" value="Glutathione-S-Trfase_C_sf"/>
</dbReference>
<dbReference type="SFLD" id="SFLDG00358">
    <property type="entry name" value="Main_(cytGST)"/>
    <property type="match status" value="1"/>
</dbReference>